<dbReference type="OrthoDB" id="5594013at2759"/>
<organism evidence="2 3">
    <name type="scientific">Blyttiomyces helicus</name>
    <dbReference type="NCBI Taxonomy" id="388810"/>
    <lineage>
        <taxon>Eukaryota</taxon>
        <taxon>Fungi</taxon>
        <taxon>Fungi incertae sedis</taxon>
        <taxon>Chytridiomycota</taxon>
        <taxon>Chytridiomycota incertae sedis</taxon>
        <taxon>Chytridiomycetes</taxon>
        <taxon>Chytridiomycetes incertae sedis</taxon>
        <taxon>Blyttiomyces</taxon>
    </lineage>
</organism>
<dbReference type="InterPro" id="IPR027948">
    <property type="entry name" value="DUF4436"/>
</dbReference>
<evidence type="ECO:0000313" key="2">
    <source>
        <dbReference type="EMBL" id="RKO94664.1"/>
    </source>
</evidence>
<evidence type="ECO:0000313" key="3">
    <source>
        <dbReference type="Proteomes" id="UP000269721"/>
    </source>
</evidence>
<keyword evidence="1" id="KW-0812">Transmembrane</keyword>
<keyword evidence="3" id="KW-1185">Reference proteome</keyword>
<gene>
    <name evidence="2" type="ORF">BDK51DRAFT_29638</name>
</gene>
<name>A0A4P9WNU2_9FUNG</name>
<dbReference type="Proteomes" id="UP000269721">
    <property type="component" value="Unassembled WGS sequence"/>
</dbReference>
<protein>
    <submittedName>
        <fullName evidence="2">Uncharacterized protein</fullName>
    </submittedName>
</protein>
<keyword evidence="1" id="KW-1133">Transmembrane helix</keyword>
<feature type="non-terminal residue" evidence="2">
    <location>
        <position position="406"/>
    </location>
</feature>
<dbReference type="AlphaFoldDB" id="A0A4P9WNU2"/>
<feature type="transmembrane region" description="Helical" evidence="1">
    <location>
        <begin position="339"/>
        <end position="368"/>
    </location>
</feature>
<feature type="transmembrane region" description="Helical" evidence="1">
    <location>
        <begin position="114"/>
        <end position="135"/>
    </location>
</feature>
<sequence>MVGRGDFQTEALGGRQMTQRTRVMKQVSCGPGGGRVRPGKRVDAGVRLAASSFQRSSFPNSVIRTHTHNGNSFVAASPRLPSASAYPPLFAPTPSLIYSALHSLIAMFWTKRRILLTVGLASLGLLTVFISGLSFTRVLGRATHNIVSINRPAPAGPALNFNSNVTLVDSNSGSFQNINRPITLKVHFDITPLGPVVDQASHTQVKAVPAGPIVVTFDTTTYGFPAGRVVASQNILFQFSIANPSNYPFDVYVDDFFIIATWSNPVTNQSENLPISMGLENQLGIWNMAMQLSNARNATTAKSTLFPTRFTSNPRVIDISGSGLVPGIVAVHVEFTRSWMIRFFAIGIFLLMWLLSFAILVLAVSLCWRRRKVEPPTIAVTLSMLFALPTVRNIMPGIPPLGIIFD</sequence>
<proteinExistence type="predicted"/>
<reference evidence="3" key="1">
    <citation type="journal article" date="2018" name="Nat. Microbiol.">
        <title>Leveraging single-cell genomics to expand the fungal tree of life.</title>
        <authorList>
            <person name="Ahrendt S.R."/>
            <person name="Quandt C.A."/>
            <person name="Ciobanu D."/>
            <person name="Clum A."/>
            <person name="Salamov A."/>
            <person name="Andreopoulos B."/>
            <person name="Cheng J.F."/>
            <person name="Woyke T."/>
            <person name="Pelin A."/>
            <person name="Henrissat B."/>
            <person name="Reynolds N.K."/>
            <person name="Benny G.L."/>
            <person name="Smith M.E."/>
            <person name="James T.Y."/>
            <person name="Grigoriev I.V."/>
        </authorList>
    </citation>
    <scope>NUCLEOTIDE SEQUENCE [LARGE SCALE GENOMIC DNA]</scope>
</reference>
<dbReference type="Pfam" id="PF14494">
    <property type="entry name" value="DUF4436"/>
    <property type="match status" value="2"/>
</dbReference>
<evidence type="ECO:0000256" key="1">
    <source>
        <dbReference type="SAM" id="Phobius"/>
    </source>
</evidence>
<accession>A0A4P9WNU2</accession>
<dbReference type="EMBL" id="KZ993842">
    <property type="protein sequence ID" value="RKO94664.1"/>
    <property type="molecule type" value="Genomic_DNA"/>
</dbReference>
<keyword evidence="1" id="KW-0472">Membrane</keyword>